<dbReference type="AlphaFoldDB" id="A0A382Z963"/>
<sequence>NLLYLMYDDVDYGWKALSLDIPSFYEPKSVVYHPKSTSSKLNSHKIFLLERNRWICLMSYYSTKTLVKIFPSFLLLEFSLFLFLIIKGMGLAKIKAFFSLLKMYSSIKQRKVQLNKKRKLSDNEIIIHFVNEIHLSEAMSKNKFSFFVCSVIKSLSKTVRRLF</sequence>
<dbReference type="EMBL" id="UINC01182028">
    <property type="protein sequence ID" value="SVD92021.1"/>
    <property type="molecule type" value="Genomic_DNA"/>
</dbReference>
<feature type="transmembrane region" description="Helical" evidence="1">
    <location>
        <begin position="69"/>
        <end position="86"/>
    </location>
</feature>
<evidence type="ECO:0008006" key="3">
    <source>
        <dbReference type="Google" id="ProtNLM"/>
    </source>
</evidence>
<feature type="non-terminal residue" evidence="2">
    <location>
        <position position="1"/>
    </location>
</feature>
<dbReference type="InterPro" id="IPR029044">
    <property type="entry name" value="Nucleotide-diphossugar_trans"/>
</dbReference>
<protein>
    <recommendedName>
        <fullName evidence="3">Glycosyltransferase 2-like domain-containing protein</fullName>
    </recommendedName>
</protein>
<keyword evidence="1" id="KW-0812">Transmembrane</keyword>
<dbReference type="SUPFAM" id="SSF53448">
    <property type="entry name" value="Nucleotide-diphospho-sugar transferases"/>
    <property type="match status" value="1"/>
</dbReference>
<accession>A0A382Z963</accession>
<evidence type="ECO:0000256" key="1">
    <source>
        <dbReference type="SAM" id="Phobius"/>
    </source>
</evidence>
<organism evidence="2">
    <name type="scientific">marine metagenome</name>
    <dbReference type="NCBI Taxonomy" id="408172"/>
    <lineage>
        <taxon>unclassified sequences</taxon>
        <taxon>metagenomes</taxon>
        <taxon>ecological metagenomes</taxon>
    </lineage>
</organism>
<name>A0A382Z963_9ZZZZ</name>
<keyword evidence="1" id="KW-1133">Transmembrane helix</keyword>
<evidence type="ECO:0000313" key="2">
    <source>
        <dbReference type="EMBL" id="SVD92021.1"/>
    </source>
</evidence>
<proteinExistence type="predicted"/>
<gene>
    <name evidence="2" type="ORF">METZ01_LOCUS444875</name>
</gene>
<reference evidence="2" key="1">
    <citation type="submission" date="2018-05" db="EMBL/GenBank/DDBJ databases">
        <authorList>
            <person name="Lanie J.A."/>
            <person name="Ng W.-L."/>
            <person name="Kazmierczak K.M."/>
            <person name="Andrzejewski T.M."/>
            <person name="Davidsen T.M."/>
            <person name="Wayne K.J."/>
            <person name="Tettelin H."/>
            <person name="Glass J.I."/>
            <person name="Rusch D."/>
            <person name="Podicherti R."/>
            <person name="Tsui H.-C.T."/>
            <person name="Winkler M.E."/>
        </authorList>
    </citation>
    <scope>NUCLEOTIDE SEQUENCE</scope>
</reference>
<keyword evidence="1" id="KW-0472">Membrane</keyword>